<feature type="domain" description="Ketopantoate reductase N-terminal" evidence="1">
    <location>
        <begin position="4"/>
        <end position="143"/>
    </location>
</feature>
<feature type="domain" description="Ketopantoate reductase C-terminal" evidence="2">
    <location>
        <begin position="184"/>
        <end position="301"/>
    </location>
</feature>
<dbReference type="InterPro" id="IPR036291">
    <property type="entry name" value="NAD(P)-bd_dom_sf"/>
</dbReference>
<dbReference type="PANTHER" id="PTHR21708">
    <property type="entry name" value="PROBABLE 2-DEHYDROPANTOATE 2-REDUCTASE"/>
    <property type="match status" value="1"/>
</dbReference>
<evidence type="ECO:0000259" key="1">
    <source>
        <dbReference type="Pfam" id="PF02558"/>
    </source>
</evidence>
<protein>
    <submittedName>
        <fullName evidence="3">2-dehydropantoate 2-reductase</fullName>
    </submittedName>
</protein>
<dbReference type="Pfam" id="PF02558">
    <property type="entry name" value="ApbA"/>
    <property type="match status" value="1"/>
</dbReference>
<dbReference type="PANTHER" id="PTHR21708:SF26">
    <property type="entry name" value="2-DEHYDROPANTOATE 2-REDUCTASE"/>
    <property type="match status" value="1"/>
</dbReference>
<dbReference type="Pfam" id="PF08546">
    <property type="entry name" value="ApbA_C"/>
    <property type="match status" value="1"/>
</dbReference>
<dbReference type="RefSeq" id="WP_203948493.1">
    <property type="nucleotide sequence ID" value="NZ_BOOR01000064.1"/>
</dbReference>
<sequence length="326" mass="34294">MRYVIIGAGAVGGTIGGRLHQGGHDVLLVARGPHYEAIRDGGLRLITPEADATLPIRAADRPVPLDPDDVLVIATKTQDTAAALAAWEDAPVAGGGSAAERLPVVCAQNAVENERLALRRFARVYGMCIWLPALHLEPGVVAAYGRPLSGMLPVGRYPQGVDDLADRMAADLSGSSFASFAVPDVMRWKYAKLLGNLGNAAEAMCGAVDGVHGIARRARAEGRAVLDAADIPYASHQEERETRGDAVEIGTLNGVPRAGSSSWQSLARGSGSIEADYLNGEIVLLGRLHGVPTPVNAALQREANRFARERLAPGTLDVAELNRLLG</sequence>
<dbReference type="SUPFAM" id="SSF48179">
    <property type="entry name" value="6-phosphogluconate dehydrogenase C-terminal domain-like"/>
    <property type="match status" value="1"/>
</dbReference>
<evidence type="ECO:0000313" key="3">
    <source>
        <dbReference type="EMBL" id="GII58390.1"/>
    </source>
</evidence>
<dbReference type="Gene3D" id="1.10.1040.10">
    <property type="entry name" value="N-(1-d-carboxylethyl)-l-norvaline Dehydrogenase, domain 2"/>
    <property type="match status" value="1"/>
</dbReference>
<dbReference type="InterPro" id="IPR013328">
    <property type="entry name" value="6PGD_dom2"/>
</dbReference>
<dbReference type="InterPro" id="IPR051402">
    <property type="entry name" value="KPR-Related"/>
</dbReference>
<name>A0A8J3Y091_9ACTN</name>
<dbReference type="Gene3D" id="3.40.50.720">
    <property type="entry name" value="NAD(P)-binding Rossmann-like Domain"/>
    <property type="match status" value="1"/>
</dbReference>
<evidence type="ECO:0000259" key="2">
    <source>
        <dbReference type="Pfam" id="PF08546"/>
    </source>
</evidence>
<dbReference type="InterPro" id="IPR013752">
    <property type="entry name" value="KPA_reductase"/>
</dbReference>
<evidence type="ECO:0000313" key="4">
    <source>
        <dbReference type="Proteomes" id="UP000605992"/>
    </source>
</evidence>
<dbReference type="InterPro" id="IPR013332">
    <property type="entry name" value="KPR_N"/>
</dbReference>
<dbReference type="Proteomes" id="UP000605992">
    <property type="component" value="Unassembled WGS sequence"/>
</dbReference>
<dbReference type="AlphaFoldDB" id="A0A8J3Y091"/>
<keyword evidence="4" id="KW-1185">Reference proteome</keyword>
<proteinExistence type="predicted"/>
<reference evidence="3" key="1">
    <citation type="submission" date="2021-01" db="EMBL/GenBank/DDBJ databases">
        <title>Whole genome shotgun sequence of Planotetraspora thailandica NBRC 104271.</title>
        <authorList>
            <person name="Komaki H."/>
            <person name="Tamura T."/>
        </authorList>
    </citation>
    <scope>NUCLEOTIDE SEQUENCE</scope>
    <source>
        <strain evidence="3">NBRC 104271</strain>
    </source>
</reference>
<gene>
    <name evidence="3" type="ORF">Pth03_67790</name>
</gene>
<organism evidence="3 4">
    <name type="scientific">Planotetraspora thailandica</name>
    <dbReference type="NCBI Taxonomy" id="487172"/>
    <lineage>
        <taxon>Bacteria</taxon>
        <taxon>Bacillati</taxon>
        <taxon>Actinomycetota</taxon>
        <taxon>Actinomycetes</taxon>
        <taxon>Streptosporangiales</taxon>
        <taxon>Streptosporangiaceae</taxon>
        <taxon>Planotetraspora</taxon>
    </lineage>
</organism>
<comment type="caution">
    <text evidence="3">The sequence shown here is derived from an EMBL/GenBank/DDBJ whole genome shotgun (WGS) entry which is preliminary data.</text>
</comment>
<dbReference type="InterPro" id="IPR008927">
    <property type="entry name" value="6-PGluconate_DH-like_C_sf"/>
</dbReference>
<accession>A0A8J3Y091</accession>
<dbReference type="GO" id="GO:0005737">
    <property type="term" value="C:cytoplasm"/>
    <property type="evidence" value="ECO:0007669"/>
    <property type="project" value="TreeGrafter"/>
</dbReference>
<dbReference type="SUPFAM" id="SSF51735">
    <property type="entry name" value="NAD(P)-binding Rossmann-fold domains"/>
    <property type="match status" value="1"/>
</dbReference>
<dbReference type="EMBL" id="BOOR01000064">
    <property type="protein sequence ID" value="GII58390.1"/>
    <property type="molecule type" value="Genomic_DNA"/>
</dbReference>